<dbReference type="SUPFAM" id="SSF48452">
    <property type="entry name" value="TPR-like"/>
    <property type="match status" value="2"/>
</dbReference>
<name>A0A0F4Z3F1_RASE3</name>
<dbReference type="EMBL" id="LASV01000038">
    <property type="protein sequence ID" value="KKA25042.1"/>
    <property type="molecule type" value="Genomic_DNA"/>
</dbReference>
<gene>
    <name evidence="3" type="ORF">T310_0907</name>
</gene>
<dbReference type="RefSeq" id="XP_013331654.1">
    <property type="nucleotide sequence ID" value="XM_013476200.1"/>
</dbReference>
<dbReference type="PROSITE" id="PS50005">
    <property type="entry name" value="TPR"/>
    <property type="match status" value="1"/>
</dbReference>
<reference evidence="3 4" key="1">
    <citation type="submission" date="2015-04" db="EMBL/GenBank/DDBJ databases">
        <authorList>
            <person name="Heijne W.H."/>
            <person name="Fedorova N.D."/>
            <person name="Nierman W.C."/>
            <person name="Vollebregt A.W."/>
            <person name="Zhao Z."/>
            <person name="Wu L."/>
            <person name="Kumar M."/>
            <person name="Stam H."/>
            <person name="van den Berg M.A."/>
            <person name="Pel H.J."/>
        </authorList>
    </citation>
    <scope>NUCLEOTIDE SEQUENCE [LARGE SCALE GENOMIC DNA]</scope>
    <source>
        <strain evidence="3 4">CBS 393.64</strain>
    </source>
</reference>
<protein>
    <submittedName>
        <fullName evidence="3">RNA polymerase III transcription factor TFIIIC subunit (Tfc4)</fullName>
    </submittedName>
</protein>
<evidence type="ECO:0000313" key="3">
    <source>
        <dbReference type="EMBL" id="KKA25042.1"/>
    </source>
</evidence>
<feature type="repeat" description="TPR" evidence="1">
    <location>
        <begin position="171"/>
        <end position="204"/>
    </location>
</feature>
<feature type="region of interest" description="Disordered" evidence="2">
    <location>
        <begin position="1"/>
        <end position="169"/>
    </location>
</feature>
<dbReference type="Pfam" id="PF14559">
    <property type="entry name" value="TPR_19"/>
    <property type="match status" value="1"/>
</dbReference>
<keyword evidence="4" id="KW-1185">Reference proteome</keyword>
<feature type="compositionally biased region" description="Basic residues" evidence="2">
    <location>
        <begin position="133"/>
        <end position="142"/>
    </location>
</feature>
<dbReference type="Pfam" id="PF13432">
    <property type="entry name" value="TPR_16"/>
    <property type="match status" value="1"/>
</dbReference>
<dbReference type="GO" id="GO:0000127">
    <property type="term" value="C:transcription factor TFIIIC complex"/>
    <property type="evidence" value="ECO:0007669"/>
    <property type="project" value="TreeGrafter"/>
</dbReference>
<dbReference type="InterPro" id="IPR011990">
    <property type="entry name" value="TPR-like_helical_dom_sf"/>
</dbReference>
<dbReference type="InterPro" id="IPR039340">
    <property type="entry name" value="Tfc4/TFIIIC-102/Sfc4"/>
</dbReference>
<feature type="compositionally biased region" description="Polar residues" evidence="2">
    <location>
        <begin position="27"/>
        <end position="42"/>
    </location>
</feature>
<dbReference type="PANTHER" id="PTHR23082">
    <property type="entry name" value="TRANSCRIPTION INITIATION FACTOR IIIC TFIIIC , POLYPEPTIDE 3-RELATED"/>
    <property type="match status" value="1"/>
</dbReference>
<feature type="compositionally biased region" description="Acidic residues" evidence="2">
    <location>
        <begin position="97"/>
        <end position="130"/>
    </location>
</feature>
<dbReference type="AlphaFoldDB" id="A0A0F4Z3F1"/>
<dbReference type="GeneID" id="25312961"/>
<dbReference type="Proteomes" id="UP000053958">
    <property type="component" value="Unassembled WGS sequence"/>
</dbReference>
<sequence length="1078" mass="123582">MDERENFPNQDPPQDFVYPDIDEAVQYSWQGTPANNASQPPLSSVIDPRLYSAPFSGTDAGPPDHETQNDANEADARSNAFGRPPLDEGLDFNELSSESEFEESEEEESSTDEEMLDAVEEPVDDDDDDAASFRRRRRRRGHGPFSGRYGARGGKGIKRGPRKPLEPSPEFKMLHSEATSAFIDGDYDRAIDLVKQAIQVNPEMFAAHSLLSEIFLARGEKDKALTALFSGAHTRPKDPTVWAKVAKLILERAGEDRQAALNDVIYCYSRVIDIDPKNYNARFQRAAVYRELGYNGRAATEYERILKELPHNTRALRHLAETYIDLNDVQKAIDHYMNSVDYYMSLEPDEEIEFSWSDVNICVELFAYAHRYQEGLHVLKSLSRWLLGRKEDDIWDQIEEDDREWDADDFPRRIKTDGFEPGLYPRESYGSSLPLELRVKLGVFRLKMGDRYNNEALSHFEWLNPEDTSPGAKIYDYGDLFREAADALKEAGLFEDALRYYTPLQLTDEYADASFFMAMGDCALYCGKASEAETCYLTVAEHEPMNVEVRVKLAKLYEENNMQEEALKYVNQAVLLGREETSRRRRRKDTRIEQLAREFRTGAAAGAFRTIAPRPPAEVPPATLTTSAAARNRIAQEETEEGRSEQIRYLYSKMMELRPAMREGNVEATEDWLDIADALLRDFRSNRVFYPLQRNMVFLGYSREAQRKAGKNRNKTLMDEMHEMAGRLQQSLGKLSETVQTAIPTDYHGISFDEWLDIFLEYAFVVAGQGESEEAYDVLAAAADASVWYHSKPKLRQIHICWFTCALRLQDEETLVAEARWFIKEYQFVTDAYRLFAMLSRLCGDPHKSMFHSSPSMKFMLRQIKAMDYTLPEDASRPKPKARTRESIYHERASLSTRDELGEAIPAEEMDTALLVLYGHILYSGNSFYPALNYFFRAYSLDDRNPAVLLSIALCYIHHSLKRQSDNRHYMIIQGLSFLHEYRRVREKAGSLLSERQEMEFNFARVWHLLGLTHLAVEGYQRALAIGEQIRAEAERRGEPVAFVENFSSEAAMALQNIYALSGDLNAAREVTENYLVI</sequence>
<dbReference type="InterPro" id="IPR019734">
    <property type="entry name" value="TPR_rpt"/>
</dbReference>
<evidence type="ECO:0000256" key="2">
    <source>
        <dbReference type="SAM" id="MobiDB-lite"/>
    </source>
</evidence>
<evidence type="ECO:0000256" key="1">
    <source>
        <dbReference type="PROSITE-ProRule" id="PRU00339"/>
    </source>
</evidence>
<dbReference type="GO" id="GO:0006383">
    <property type="term" value="P:transcription by RNA polymerase III"/>
    <property type="evidence" value="ECO:0007669"/>
    <property type="project" value="InterPro"/>
</dbReference>
<dbReference type="SMART" id="SM00028">
    <property type="entry name" value="TPR"/>
    <property type="match status" value="8"/>
</dbReference>
<dbReference type="Gene3D" id="1.25.40.10">
    <property type="entry name" value="Tetratricopeptide repeat domain"/>
    <property type="match status" value="3"/>
</dbReference>
<dbReference type="STRING" id="1408163.A0A0F4Z3F1"/>
<dbReference type="OrthoDB" id="9991317at2759"/>
<dbReference type="PANTHER" id="PTHR23082:SF0">
    <property type="entry name" value="GENERAL TRANSCRIPTION FACTOR 3C POLYPEPTIDE 3"/>
    <property type="match status" value="1"/>
</dbReference>
<proteinExistence type="predicted"/>
<evidence type="ECO:0000313" key="4">
    <source>
        <dbReference type="Proteomes" id="UP000053958"/>
    </source>
</evidence>
<organism evidence="3 4">
    <name type="scientific">Rasamsonia emersonii (strain ATCC 16479 / CBS 393.64 / IMI 116815)</name>
    <dbReference type="NCBI Taxonomy" id="1408163"/>
    <lineage>
        <taxon>Eukaryota</taxon>
        <taxon>Fungi</taxon>
        <taxon>Dikarya</taxon>
        <taxon>Ascomycota</taxon>
        <taxon>Pezizomycotina</taxon>
        <taxon>Eurotiomycetes</taxon>
        <taxon>Eurotiomycetidae</taxon>
        <taxon>Eurotiales</taxon>
        <taxon>Trichocomaceae</taxon>
        <taxon>Rasamsonia</taxon>
    </lineage>
</organism>
<keyword evidence="1" id="KW-0802">TPR repeat</keyword>
<accession>A0A0F4Z3F1</accession>
<comment type="caution">
    <text evidence="3">The sequence shown here is derived from an EMBL/GenBank/DDBJ whole genome shotgun (WGS) entry which is preliminary data.</text>
</comment>